<comment type="similarity">
    <text evidence="1">Belongs to the FliN/MopA/SpaO family.</text>
</comment>
<dbReference type="Proteomes" id="UP000321726">
    <property type="component" value="Unassembled WGS sequence"/>
</dbReference>
<protein>
    <submittedName>
        <fullName evidence="5">Type III secretion protein Q</fullName>
    </submittedName>
</protein>
<dbReference type="InterPro" id="IPR001172">
    <property type="entry name" value="FliN_T3SS_HrcQb"/>
</dbReference>
<feature type="region of interest" description="Disordered" evidence="2">
    <location>
        <begin position="244"/>
        <end position="293"/>
    </location>
</feature>
<proteinExistence type="inferred from homology"/>
<reference evidence="4 7" key="2">
    <citation type="submission" date="2019-07" db="EMBL/GenBank/DDBJ databases">
        <title>Whole genome shotgun sequence of Halomonas cupida NBRC 102219.</title>
        <authorList>
            <person name="Hosoyama A."/>
            <person name="Uohara A."/>
            <person name="Ohji S."/>
            <person name="Ichikawa N."/>
        </authorList>
    </citation>
    <scope>NUCLEOTIDE SEQUENCE [LARGE SCALE GENOMIC DNA]</scope>
    <source>
        <strain evidence="4 7">NBRC 102219</strain>
    </source>
</reference>
<dbReference type="InterPro" id="IPR036429">
    <property type="entry name" value="SpoA-like_sf"/>
</dbReference>
<dbReference type="Proteomes" id="UP000184123">
    <property type="component" value="Unassembled WGS sequence"/>
</dbReference>
<sequence>MVADRLPDTTTTPRDPGMERLDMPHLAIISPQTVPILNSISRPRAPVLSRLGDRPLTIQVHSPDHRQPEALTLGLVLGEAPALLRLDDVALQMLSVPLALKRSLKHCSVDISALWLEYALLEWFEPLEQMLDVSIHLSGTPAHPADFPLALPLSLDNGEQRGHLSLSLSSAAAEVLSPGLEQHCPVAPRPCSNVTWPVQWIGGYQHLTLAELCSLQPGDVVMVNRPDQGSAVLVGNDLLAATTEHQNNRKPGLQLGSRLHPPTRGDFHMAKPANGGPEDHSTEAPSRTTDSDNVRLDQLPVHLVCEFGRLELSLKELRELNQGSVLPLSRPPEEAVDLVINGRVMGKGRLVEIGDGLGVQIERLATDE</sequence>
<organism evidence="5 6">
    <name type="scientific">Halomonas cupida</name>
    <dbReference type="NCBI Taxonomy" id="44933"/>
    <lineage>
        <taxon>Bacteria</taxon>
        <taxon>Pseudomonadati</taxon>
        <taxon>Pseudomonadota</taxon>
        <taxon>Gammaproteobacteria</taxon>
        <taxon>Oceanospirillales</taxon>
        <taxon>Halomonadaceae</taxon>
        <taxon>Halomonas</taxon>
    </lineage>
</organism>
<dbReference type="Pfam" id="PF01052">
    <property type="entry name" value="FliMN_C"/>
    <property type="match status" value="1"/>
</dbReference>
<evidence type="ECO:0000313" key="6">
    <source>
        <dbReference type="Proteomes" id="UP000184123"/>
    </source>
</evidence>
<dbReference type="GO" id="GO:0071978">
    <property type="term" value="P:bacterial-type flagellum-dependent swarming motility"/>
    <property type="evidence" value="ECO:0007669"/>
    <property type="project" value="TreeGrafter"/>
</dbReference>
<dbReference type="GO" id="GO:0009425">
    <property type="term" value="C:bacterial-type flagellum basal body"/>
    <property type="evidence" value="ECO:0007669"/>
    <property type="project" value="InterPro"/>
</dbReference>
<dbReference type="GO" id="GO:0003774">
    <property type="term" value="F:cytoskeletal motor activity"/>
    <property type="evidence" value="ECO:0007669"/>
    <property type="project" value="InterPro"/>
</dbReference>
<dbReference type="GO" id="GO:0030254">
    <property type="term" value="P:protein secretion by the type III secretion system"/>
    <property type="evidence" value="ECO:0007669"/>
    <property type="project" value="InterPro"/>
</dbReference>
<dbReference type="InterPro" id="IPR001543">
    <property type="entry name" value="FliN-like_C"/>
</dbReference>
<dbReference type="EMBL" id="FRCA01000003">
    <property type="protein sequence ID" value="SHL88338.1"/>
    <property type="molecule type" value="Genomic_DNA"/>
</dbReference>
<dbReference type="RefSeq" id="WP_084541819.1">
    <property type="nucleotide sequence ID" value="NZ_BJXU01000025.1"/>
</dbReference>
<feature type="domain" description="Flagellar motor switch protein FliN-like C-terminal" evidence="3">
    <location>
        <begin position="295"/>
        <end position="364"/>
    </location>
</feature>
<dbReference type="PANTHER" id="PTHR30034:SF6">
    <property type="entry name" value="YOP PROTEINS TRANSLOCATION PROTEIN Q"/>
    <property type="match status" value="1"/>
</dbReference>
<dbReference type="Gene3D" id="2.30.330.10">
    <property type="entry name" value="SpoA-like"/>
    <property type="match status" value="1"/>
</dbReference>
<name>A0A1M7E9Q0_9GAMM</name>
<dbReference type="InterPro" id="IPR013385">
    <property type="entry name" value="T3SS_SpaO/YscQ/SpaO"/>
</dbReference>
<dbReference type="PANTHER" id="PTHR30034">
    <property type="entry name" value="FLAGELLAR MOTOR SWITCH PROTEIN FLIM"/>
    <property type="match status" value="1"/>
</dbReference>
<dbReference type="SUPFAM" id="SSF101801">
    <property type="entry name" value="Surface presentation of antigens (SPOA)"/>
    <property type="match status" value="2"/>
</dbReference>
<evidence type="ECO:0000256" key="2">
    <source>
        <dbReference type="SAM" id="MobiDB-lite"/>
    </source>
</evidence>
<dbReference type="GO" id="GO:0050918">
    <property type="term" value="P:positive chemotaxis"/>
    <property type="evidence" value="ECO:0007669"/>
    <property type="project" value="TreeGrafter"/>
</dbReference>
<gene>
    <name evidence="4" type="ORF">HCU01_07290</name>
    <name evidence="5" type="ORF">SAMN05660971_01682</name>
</gene>
<keyword evidence="7" id="KW-1185">Reference proteome</keyword>
<dbReference type="NCBIfam" id="TIGR02551">
    <property type="entry name" value="SpaO_YscQ"/>
    <property type="match status" value="1"/>
</dbReference>
<dbReference type="PRINTS" id="PR00956">
    <property type="entry name" value="FLGMOTORFLIN"/>
</dbReference>
<evidence type="ECO:0000256" key="1">
    <source>
        <dbReference type="ARBA" id="ARBA00009226"/>
    </source>
</evidence>
<evidence type="ECO:0000259" key="3">
    <source>
        <dbReference type="Pfam" id="PF01052"/>
    </source>
</evidence>
<dbReference type="EMBL" id="BJXU01000025">
    <property type="protein sequence ID" value="GEN22780.1"/>
    <property type="molecule type" value="Genomic_DNA"/>
</dbReference>
<dbReference type="AlphaFoldDB" id="A0A1M7E9Q0"/>
<reference evidence="5 6" key="1">
    <citation type="submission" date="2016-11" db="EMBL/GenBank/DDBJ databases">
        <authorList>
            <person name="Jaros S."/>
            <person name="Januszkiewicz K."/>
            <person name="Wedrychowicz H."/>
        </authorList>
    </citation>
    <scope>NUCLEOTIDE SEQUENCE [LARGE SCALE GENOMIC DNA]</scope>
    <source>
        <strain evidence="5 6">DSM 4740</strain>
    </source>
</reference>
<accession>A0A1M7E9Q0</accession>
<evidence type="ECO:0000313" key="7">
    <source>
        <dbReference type="Proteomes" id="UP000321726"/>
    </source>
</evidence>
<dbReference type="OrthoDB" id="182173at2"/>
<evidence type="ECO:0000313" key="4">
    <source>
        <dbReference type="EMBL" id="GEN22780.1"/>
    </source>
</evidence>
<feature type="region of interest" description="Disordered" evidence="2">
    <location>
        <begin position="1"/>
        <end position="20"/>
    </location>
</feature>
<evidence type="ECO:0000313" key="5">
    <source>
        <dbReference type="EMBL" id="SHL88338.1"/>
    </source>
</evidence>
<dbReference type="STRING" id="44933.SAMN05660971_01682"/>